<evidence type="ECO:0000313" key="4">
    <source>
        <dbReference type="EMBL" id="MFK4001240.1"/>
    </source>
</evidence>
<dbReference type="Proteomes" id="UP001620234">
    <property type="component" value="Unassembled WGS sequence"/>
</dbReference>
<keyword evidence="1" id="KW-0175">Coiled coil</keyword>
<protein>
    <submittedName>
        <fullName evidence="4">McrB family protein</fullName>
    </submittedName>
</protein>
<comment type="caution">
    <text evidence="4">The sequence shown here is derived from an EMBL/GenBank/DDBJ whole genome shotgun (WGS) entry which is preliminary data.</text>
</comment>
<feature type="coiled-coil region" evidence="1">
    <location>
        <begin position="139"/>
        <end position="169"/>
    </location>
</feature>
<dbReference type="PANTHER" id="PTHR37291:SF1">
    <property type="entry name" value="TYPE IV METHYL-DIRECTED RESTRICTION ENZYME ECOKMCRB SUBUNIT"/>
    <property type="match status" value="1"/>
</dbReference>
<dbReference type="InterPro" id="IPR027417">
    <property type="entry name" value="P-loop_NTPase"/>
</dbReference>
<accession>A0ABW8L8J8</accession>
<dbReference type="PANTHER" id="PTHR37291">
    <property type="entry name" value="5-METHYLCYTOSINE-SPECIFIC RESTRICTION ENZYME B"/>
    <property type="match status" value="1"/>
</dbReference>
<name>A0ABW8L8J8_9GAMM</name>
<keyword evidence="5" id="KW-1185">Reference proteome</keyword>
<dbReference type="Gene3D" id="3.40.50.300">
    <property type="entry name" value="P-loop containing nucleotide triphosphate hydrolases"/>
    <property type="match status" value="1"/>
</dbReference>
<dbReference type="Pfam" id="PF07728">
    <property type="entry name" value="AAA_5"/>
    <property type="match status" value="1"/>
</dbReference>
<dbReference type="EMBL" id="JBJDPD010000012">
    <property type="protein sequence ID" value="MFK4001240.1"/>
    <property type="molecule type" value="Genomic_DNA"/>
</dbReference>
<evidence type="ECO:0000256" key="2">
    <source>
        <dbReference type="SAM" id="MobiDB-lite"/>
    </source>
</evidence>
<feature type="region of interest" description="Disordered" evidence="2">
    <location>
        <begin position="204"/>
        <end position="223"/>
    </location>
</feature>
<proteinExistence type="predicted"/>
<reference evidence="4 5" key="1">
    <citation type="submission" date="2024-11" db="EMBL/GenBank/DDBJ databases">
        <title>The Natural Products Discovery Center: Release of the First 8490 Sequenced Strains for Exploring Actinobacteria Biosynthetic Diversity.</title>
        <authorList>
            <person name="Kalkreuter E."/>
            <person name="Kautsar S.A."/>
            <person name="Yang D."/>
            <person name="Bader C.D."/>
            <person name="Teijaro C.N."/>
            <person name="Fluegel L."/>
            <person name="Davis C.M."/>
            <person name="Simpson J.R."/>
            <person name="Lauterbach L."/>
            <person name="Steele A.D."/>
            <person name="Gui C."/>
            <person name="Meng S."/>
            <person name="Li G."/>
            <person name="Viehrig K."/>
            <person name="Ye F."/>
            <person name="Su P."/>
            <person name="Kiefer A.F."/>
            <person name="Nichols A."/>
            <person name="Cepeda A.J."/>
            <person name="Yan W."/>
            <person name="Fan B."/>
            <person name="Jiang Y."/>
            <person name="Adhikari A."/>
            <person name="Zheng C.-J."/>
            <person name="Schuster L."/>
            <person name="Cowan T.M."/>
            <person name="Smanski M.J."/>
            <person name="Chevrette M.G."/>
            <person name="De Carvalho L.P.S."/>
            <person name="Shen B."/>
        </authorList>
    </citation>
    <scope>NUCLEOTIDE SEQUENCE [LARGE SCALE GENOMIC DNA]</scope>
    <source>
        <strain evidence="4 5">NPDC077433</strain>
    </source>
</reference>
<feature type="domain" description="ATPase dynein-related AAA" evidence="3">
    <location>
        <begin position="225"/>
        <end position="326"/>
    </location>
</feature>
<evidence type="ECO:0000259" key="3">
    <source>
        <dbReference type="Pfam" id="PF07728"/>
    </source>
</evidence>
<evidence type="ECO:0000256" key="1">
    <source>
        <dbReference type="SAM" id="Coils"/>
    </source>
</evidence>
<dbReference type="InterPro" id="IPR052934">
    <property type="entry name" value="Methyl-DNA_Rec/Restrict_Enz"/>
</dbReference>
<dbReference type="SUPFAM" id="SSF52540">
    <property type="entry name" value="P-loop containing nucleoside triphosphate hydrolases"/>
    <property type="match status" value="1"/>
</dbReference>
<gene>
    <name evidence="4" type="ORF">ACI2I3_07825</name>
</gene>
<organism evidence="4 5">
    <name type="scientific">Psychrobacter namhaensis</name>
    <dbReference type="NCBI Taxonomy" id="292734"/>
    <lineage>
        <taxon>Bacteria</taxon>
        <taxon>Pseudomonadati</taxon>
        <taxon>Pseudomonadota</taxon>
        <taxon>Gammaproteobacteria</taxon>
        <taxon>Moraxellales</taxon>
        <taxon>Moraxellaceae</taxon>
        <taxon>Psychrobacter</taxon>
    </lineage>
</organism>
<sequence>MPDMSPHKPINIIYTGVAGTGKTYRLLQIAQEYTDYLPKANDEDLLGQLLYDLSWREVVCLIFLDFQANKQDLVKVPEVVNHAFFLAKAAQNARDSNLSNTAWSVLQIHSPASSTTVSYKNRASQAYFNKDPSGAWYLLPQSMTLLNELSQQLAEYEQAQRDNNASQDQGVSQQRFSMVSFHQSYGYEEFVEGIRPVLAASTHANHGQPNHAQTNNSHINSSPSQMSYAIQDGAFLTLCQRAANNPEQRYAMLIDEINRANVSRVFGELLSLIEPDKRAGMANAMTVNLAYSGRPFSVPANVDIYATMNTQDHSLAPLDMALRRRFRFVDCPPQPELLPTISLSKASDTGNAADAAATIDLAKLLIGLNNRIMQALGADVQLGHAFFWSVNSLEQLQSVLVEQIIPQLAQAAGGQVAVLQYIFNDEPQPMSAQFIHDNQALINNDPSNQMDSQNNTAGQNQMFSGHGAFLGQAMTAGSYRINTDLIAKKGEFIKPFVYQRLYE</sequence>
<dbReference type="RefSeq" id="WP_404672140.1">
    <property type="nucleotide sequence ID" value="NZ_JBJDPD010000012.1"/>
</dbReference>
<dbReference type="InterPro" id="IPR011704">
    <property type="entry name" value="ATPase_dyneun-rel_AAA"/>
</dbReference>
<evidence type="ECO:0000313" key="5">
    <source>
        <dbReference type="Proteomes" id="UP001620234"/>
    </source>
</evidence>